<evidence type="ECO:0008006" key="3">
    <source>
        <dbReference type="Google" id="ProtNLM"/>
    </source>
</evidence>
<keyword evidence="2" id="KW-1185">Reference proteome</keyword>
<dbReference type="SUPFAM" id="SSF58069">
    <property type="entry name" value="Virus ectodomain"/>
    <property type="match status" value="1"/>
</dbReference>
<dbReference type="GeneTree" id="ENSGT00940000177642"/>
<protein>
    <recommendedName>
        <fullName evidence="3">Tektin</fullName>
    </recommendedName>
</protein>
<evidence type="ECO:0000313" key="1">
    <source>
        <dbReference type="Ensembl" id="ENSEEEP00000055444.1"/>
    </source>
</evidence>
<dbReference type="InterPro" id="IPR018154">
    <property type="entry name" value="TLV/ENV_coat_polyprotein"/>
</dbReference>
<accession>A0AAY5EFX3</accession>
<reference evidence="1" key="3">
    <citation type="submission" date="2025-09" db="UniProtKB">
        <authorList>
            <consortium name="Ensembl"/>
        </authorList>
    </citation>
    <scope>IDENTIFICATION</scope>
</reference>
<organism evidence="1 2">
    <name type="scientific">Electrophorus electricus</name>
    <name type="common">Electric eel</name>
    <name type="synonym">Gymnotus electricus</name>
    <dbReference type="NCBI Taxonomy" id="8005"/>
    <lineage>
        <taxon>Eukaryota</taxon>
        <taxon>Metazoa</taxon>
        <taxon>Chordata</taxon>
        <taxon>Craniata</taxon>
        <taxon>Vertebrata</taxon>
        <taxon>Euteleostomi</taxon>
        <taxon>Actinopterygii</taxon>
        <taxon>Neopterygii</taxon>
        <taxon>Teleostei</taxon>
        <taxon>Ostariophysi</taxon>
        <taxon>Gymnotiformes</taxon>
        <taxon>Gymnotoidei</taxon>
        <taxon>Gymnotidae</taxon>
        <taxon>Electrophorus</taxon>
    </lineage>
</organism>
<reference evidence="1 2" key="1">
    <citation type="submission" date="2020-05" db="EMBL/GenBank/DDBJ databases">
        <title>Electrophorus electricus (electric eel) genome, fEleEle1, primary haplotype.</title>
        <authorList>
            <person name="Myers G."/>
            <person name="Meyer A."/>
            <person name="Fedrigo O."/>
            <person name="Formenti G."/>
            <person name="Rhie A."/>
            <person name="Tracey A."/>
            <person name="Sims Y."/>
            <person name="Jarvis E.D."/>
        </authorList>
    </citation>
    <scope>NUCLEOTIDE SEQUENCE [LARGE SCALE GENOMIC DNA]</scope>
</reference>
<dbReference type="Proteomes" id="UP000314983">
    <property type="component" value="Chromosome 8"/>
</dbReference>
<dbReference type="AlphaFoldDB" id="A0AAY5EFX3"/>
<proteinExistence type="predicted"/>
<name>A0AAY5EFX3_ELEEL</name>
<sequence length="92" mass="10004">MGWALLPGGSIAATLQKINGLAWQTQLLANETEVALGTIDRELSALRTAVLQQRLILDTIIAKERGVCKVLGTDCCFYIPDAHHNLICEKGE</sequence>
<dbReference type="Pfam" id="PF00429">
    <property type="entry name" value="TLV_coat"/>
    <property type="match status" value="1"/>
</dbReference>
<reference evidence="1" key="2">
    <citation type="submission" date="2025-08" db="UniProtKB">
        <authorList>
            <consortium name="Ensembl"/>
        </authorList>
    </citation>
    <scope>IDENTIFICATION</scope>
</reference>
<dbReference type="PANTHER" id="PTHR10424">
    <property type="entry name" value="VIRAL ENVELOPE PROTEIN"/>
    <property type="match status" value="1"/>
</dbReference>
<dbReference type="Gene3D" id="1.10.287.210">
    <property type="match status" value="1"/>
</dbReference>
<evidence type="ECO:0000313" key="2">
    <source>
        <dbReference type="Proteomes" id="UP000314983"/>
    </source>
</evidence>
<dbReference type="Ensembl" id="ENSEEET00000059995.1">
    <property type="protein sequence ID" value="ENSEEEP00000055444.1"/>
    <property type="gene ID" value="ENSEEEG00000029074.1"/>
</dbReference>